<accession>A0A218V047</accession>
<dbReference type="PRINTS" id="PR00262">
    <property type="entry name" value="IL1HBGF"/>
</dbReference>
<gene>
    <name evidence="6" type="primary">FGF10</name>
    <name evidence="6" type="ORF">RLOC_00013453</name>
</gene>
<evidence type="ECO:0000256" key="2">
    <source>
        <dbReference type="ARBA" id="ARBA00022473"/>
    </source>
</evidence>
<evidence type="ECO:0000256" key="1">
    <source>
        <dbReference type="ARBA" id="ARBA00007936"/>
    </source>
</evidence>
<sequence>MVPQPFPTCLVAACCCSSWCLLCLSPAMTSARTCCPRRPPTPLLHHPPPSPRPSPLLPVRGDTCGATITSKETCARGSSILTTSTFSRSRRTARSAAPRRRTARSVSILEITSVEIGVVAVKSIKSNYYLAMNKKGKVYGSKEFNSDCKLKERIEENGYNTYASLNWKHNGRQMFVALNGRGTTKRGQKTRRKNTSAHFLPMVVMS</sequence>
<dbReference type="SMART" id="SM00442">
    <property type="entry name" value="FGF"/>
    <property type="match status" value="1"/>
</dbReference>
<dbReference type="InterPro" id="IPR002209">
    <property type="entry name" value="Fibroblast_GF_fam"/>
</dbReference>
<dbReference type="EMBL" id="MUZQ01000088">
    <property type="protein sequence ID" value="OWK58982.1"/>
    <property type="molecule type" value="Genomic_DNA"/>
</dbReference>
<dbReference type="Proteomes" id="UP000197619">
    <property type="component" value="Unassembled WGS sequence"/>
</dbReference>
<feature type="chain" id="PRO_5011811839" description="Fibroblast growth factor" evidence="5">
    <location>
        <begin position="32"/>
        <end position="206"/>
    </location>
</feature>
<evidence type="ECO:0000313" key="7">
    <source>
        <dbReference type="Proteomes" id="UP000197619"/>
    </source>
</evidence>
<comment type="caution">
    <text evidence="6">The sequence shown here is derived from an EMBL/GenBank/DDBJ whole genome shotgun (WGS) entry which is preliminary data.</text>
</comment>
<keyword evidence="5" id="KW-0732">Signal</keyword>
<evidence type="ECO:0000313" key="6">
    <source>
        <dbReference type="EMBL" id="OWK58982.1"/>
    </source>
</evidence>
<dbReference type="InterPro" id="IPR008996">
    <property type="entry name" value="IL1/FGF"/>
</dbReference>
<evidence type="ECO:0000256" key="3">
    <source>
        <dbReference type="ARBA" id="ARBA00022782"/>
    </source>
</evidence>
<dbReference type="GO" id="GO:0051781">
    <property type="term" value="P:positive regulation of cell division"/>
    <property type="evidence" value="ECO:0007669"/>
    <property type="project" value="UniProtKB-KW"/>
</dbReference>
<dbReference type="Gene3D" id="2.80.10.50">
    <property type="match status" value="1"/>
</dbReference>
<protein>
    <recommendedName>
        <fullName evidence="5">Fibroblast growth factor</fullName>
        <shortName evidence="5">FGF</shortName>
    </recommendedName>
</protein>
<evidence type="ECO:0000256" key="5">
    <source>
        <dbReference type="RuleBase" id="RU049442"/>
    </source>
</evidence>
<keyword evidence="7" id="KW-1185">Reference proteome</keyword>
<comment type="similarity">
    <text evidence="1 5">Belongs to the heparin-binding growth factors family.</text>
</comment>
<feature type="signal peptide" evidence="5">
    <location>
        <begin position="1"/>
        <end position="31"/>
    </location>
</feature>
<reference evidence="6 7" key="1">
    <citation type="submission" date="2017-05" db="EMBL/GenBank/DDBJ databases">
        <title>Genome of assembly of the Bengalese finch, Lonchura striata domestica.</title>
        <authorList>
            <person name="Colquitt B.M."/>
            <person name="Brainard M.S."/>
        </authorList>
    </citation>
    <scope>NUCLEOTIDE SEQUENCE [LARGE SCALE GENOMIC DNA]</scope>
    <source>
        <strain evidence="6">White83orange57</strain>
    </source>
</reference>
<keyword evidence="2" id="KW-0217">Developmental protein</keyword>
<name>A0A218V047_9PASE</name>
<keyword evidence="3" id="KW-0221">Differentiation</keyword>
<evidence type="ECO:0000256" key="4">
    <source>
        <dbReference type="ARBA" id="ARBA00023246"/>
    </source>
</evidence>
<dbReference type="PRINTS" id="PR00263">
    <property type="entry name" value="HBGFFGF"/>
</dbReference>
<dbReference type="Pfam" id="PF00167">
    <property type="entry name" value="FGF"/>
    <property type="match status" value="1"/>
</dbReference>
<proteinExistence type="inferred from homology"/>
<dbReference type="GO" id="GO:0008083">
    <property type="term" value="F:growth factor activity"/>
    <property type="evidence" value="ECO:0007669"/>
    <property type="project" value="InterPro"/>
</dbReference>
<dbReference type="PANTHER" id="PTHR11486">
    <property type="entry name" value="FIBROBLAST GROWTH FACTOR"/>
    <property type="match status" value="1"/>
</dbReference>
<dbReference type="AlphaFoldDB" id="A0A218V047"/>
<keyword evidence="4" id="KW-0497">Mitogen</keyword>
<organism evidence="6 7">
    <name type="scientific">Lonchura striata</name>
    <name type="common">white-rumped munia</name>
    <dbReference type="NCBI Taxonomy" id="40157"/>
    <lineage>
        <taxon>Eukaryota</taxon>
        <taxon>Metazoa</taxon>
        <taxon>Chordata</taxon>
        <taxon>Craniata</taxon>
        <taxon>Vertebrata</taxon>
        <taxon>Euteleostomi</taxon>
        <taxon>Archelosauria</taxon>
        <taxon>Archosauria</taxon>
        <taxon>Dinosauria</taxon>
        <taxon>Saurischia</taxon>
        <taxon>Theropoda</taxon>
        <taxon>Coelurosauria</taxon>
        <taxon>Aves</taxon>
        <taxon>Neognathae</taxon>
        <taxon>Neoaves</taxon>
        <taxon>Telluraves</taxon>
        <taxon>Australaves</taxon>
        <taxon>Passeriformes</taxon>
        <taxon>Passeroidea</taxon>
        <taxon>Estrildidae</taxon>
        <taxon>Estrildinae</taxon>
        <taxon>Lonchura</taxon>
    </lineage>
</organism>
<dbReference type="STRING" id="299123.ENSLSDP00000007669"/>
<dbReference type="SUPFAM" id="SSF50353">
    <property type="entry name" value="Cytokine"/>
    <property type="match status" value="1"/>
</dbReference>
<dbReference type="GO" id="GO:0030154">
    <property type="term" value="P:cell differentiation"/>
    <property type="evidence" value="ECO:0007669"/>
    <property type="project" value="UniProtKB-KW"/>
</dbReference>